<dbReference type="RefSeq" id="WP_042400665.1">
    <property type="nucleotide sequence ID" value="NZ_CYYT01000005.1"/>
</dbReference>
<evidence type="ECO:0000256" key="7">
    <source>
        <dbReference type="ARBA" id="ARBA00022801"/>
    </source>
</evidence>
<evidence type="ECO:0000256" key="9">
    <source>
        <dbReference type="ARBA" id="ARBA00023102"/>
    </source>
</evidence>
<dbReference type="PANTHER" id="PTHR42945:SF9">
    <property type="entry name" value="HISTIDINE BIOSYNTHESIS BIFUNCTIONAL PROTEIN HISIE"/>
    <property type="match status" value="1"/>
</dbReference>
<keyword evidence="5 10" id="KW-0028">Amino-acid biosynthesis</keyword>
<keyword evidence="4 10" id="KW-0963">Cytoplasm</keyword>
<name>A0A173ZWZ9_9CLOT</name>
<evidence type="ECO:0000313" key="12">
    <source>
        <dbReference type="EMBL" id="CUO37250.1"/>
    </source>
</evidence>
<keyword evidence="8 10" id="KW-0067">ATP-binding</keyword>
<evidence type="ECO:0000256" key="6">
    <source>
        <dbReference type="ARBA" id="ARBA00022741"/>
    </source>
</evidence>
<comment type="similarity">
    <text evidence="10">Belongs to the PRA-PH family.</text>
</comment>
<protein>
    <recommendedName>
        <fullName evidence="10">Phosphoribosyl-ATP pyrophosphatase</fullName>
        <shortName evidence="10">PRA-PH</shortName>
        <ecNumber evidence="10">3.6.1.31</ecNumber>
    </recommendedName>
</protein>
<dbReference type="UniPathway" id="UPA00031">
    <property type="reaction ID" value="UER00007"/>
</dbReference>
<keyword evidence="9 10" id="KW-0368">Histidine biosynthesis</keyword>
<accession>A0A173ZWZ9</accession>
<dbReference type="GO" id="GO:0000105">
    <property type="term" value="P:L-histidine biosynthetic process"/>
    <property type="evidence" value="ECO:0007669"/>
    <property type="project" value="UniProtKB-UniRule"/>
</dbReference>
<keyword evidence="7 10" id="KW-0378">Hydrolase</keyword>
<keyword evidence="11" id="KW-0175">Coiled coil</keyword>
<dbReference type="EMBL" id="CYZV01000022">
    <property type="protein sequence ID" value="CUO37250.1"/>
    <property type="molecule type" value="Genomic_DNA"/>
</dbReference>
<dbReference type="NCBIfam" id="TIGR03188">
    <property type="entry name" value="histidine_hisI"/>
    <property type="match status" value="1"/>
</dbReference>
<evidence type="ECO:0000256" key="4">
    <source>
        <dbReference type="ARBA" id="ARBA00022490"/>
    </source>
</evidence>
<gene>
    <name evidence="10 12" type="primary">hisE</name>
    <name evidence="12" type="ORF">ERS852470_02153</name>
</gene>
<dbReference type="GeneID" id="83012755"/>
<evidence type="ECO:0000256" key="8">
    <source>
        <dbReference type="ARBA" id="ARBA00022840"/>
    </source>
</evidence>
<dbReference type="GO" id="GO:0004636">
    <property type="term" value="F:phosphoribosyl-ATP diphosphatase activity"/>
    <property type="evidence" value="ECO:0007669"/>
    <property type="project" value="UniProtKB-UniRule"/>
</dbReference>
<dbReference type="GO" id="GO:0005524">
    <property type="term" value="F:ATP binding"/>
    <property type="evidence" value="ECO:0007669"/>
    <property type="project" value="UniProtKB-KW"/>
</dbReference>
<comment type="pathway">
    <text evidence="3 10">Amino-acid biosynthesis; L-histidine biosynthesis; L-histidine from 5-phospho-alpha-D-ribose 1-diphosphate: step 2/9.</text>
</comment>
<dbReference type="OrthoDB" id="9795769at2"/>
<evidence type="ECO:0000256" key="2">
    <source>
        <dbReference type="ARBA" id="ARBA00004496"/>
    </source>
</evidence>
<comment type="catalytic activity">
    <reaction evidence="1 10">
        <text>1-(5-phospho-beta-D-ribosyl)-ATP + H2O = 1-(5-phospho-beta-D-ribosyl)-5'-AMP + diphosphate + H(+)</text>
        <dbReference type="Rhea" id="RHEA:22828"/>
        <dbReference type="ChEBI" id="CHEBI:15377"/>
        <dbReference type="ChEBI" id="CHEBI:15378"/>
        <dbReference type="ChEBI" id="CHEBI:33019"/>
        <dbReference type="ChEBI" id="CHEBI:59457"/>
        <dbReference type="ChEBI" id="CHEBI:73183"/>
        <dbReference type="EC" id="3.6.1.31"/>
    </reaction>
</comment>
<comment type="subcellular location">
    <subcellularLocation>
        <location evidence="2 10">Cytoplasm</location>
    </subcellularLocation>
</comment>
<reference evidence="12 13" key="1">
    <citation type="submission" date="2015-09" db="EMBL/GenBank/DDBJ databases">
        <authorList>
            <consortium name="Pathogen Informatics"/>
        </authorList>
    </citation>
    <scope>NUCLEOTIDE SEQUENCE [LARGE SCALE GENOMIC DNA]</scope>
    <source>
        <strain evidence="12 13">2789STDY5834855</strain>
    </source>
</reference>
<dbReference type="Proteomes" id="UP000095558">
    <property type="component" value="Unassembled WGS sequence"/>
</dbReference>
<feature type="coiled-coil region" evidence="11">
    <location>
        <begin position="72"/>
        <end position="99"/>
    </location>
</feature>
<evidence type="ECO:0000313" key="13">
    <source>
        <dbReference type="Proteomes" id="UP000095558"/>
    </source>
</evidence>
<dbReference type="InterPro" id="IPR008179">
    <property type="entry name" value="HisE"/>
</dbReference>
<dbReference type="Gene3D" id="1.10.287.1080">
    <property type="entry name" value="MazG-like"/>
    <property type="match status" value="1"/>
</dbReference>
<dbReference type="GO" id="GO:0005737">
    <property type="term" value="C:cytoplasm"/>
    <property type="evidence" value="ECO:0007669"/>
    <property type="project" value="UniProtKB-SubCell"/>
</dbReference>
<dbReference type="EC" id="3.6.1.31" evidence="10"/>
<keyword evidence="6 10" id="KW-0547">Nucleotide-binding</keyword>
<sequence>MVLEDIFEIIKDRKENGEDGSYTKYLFDKGTDKILKKVGEECTEVIIAAKGEDKNEIVNEICDLAYHVLVLMADKEITLEELNEQLKIRRNKINNFKGERKSIDNV</sequence>
<dbReference type="CDD" id="cd11534">
    <property type="entry name" value="NTP-PPase_HisIE_like"/>
    <property type="match status" value="1"/>
</dbReference>
<evidence type="ECO:0000256" key="3">
    <source>
        <dbReference type="ARBA" id="ARBA00005204"/>
    </source>
</evidence>
<organism evidence="12 13">
    <name type="scientific">Clostridium disporicum</name>
    <dbReference type="NCBI Taxonomy" id="84024"/>
    <lineage>
        <taxon>Bacteria</taxon>
        <taxon>Bacillati</taxon>
        <taxon>Bacillota</taxon>
        <taxon>Clostridia</taxon>
        <taxon>Eubacteriales</taxon>
        <taxon>Clostridiaceae</taxon>
        <taxon>Clostridium</taxon>
    </lineage>
</organism>
<dbReference type="HAMAP" id="MF_01020">
    <property type="entry name" value="HisE"/>
    <property type="match status" value="1"/>
</dbReference>
<dbReference type="Pfam" id="PF01503">
    <property type="entry name" value="PRA-PH"/>
    <property type="match status" value="1"/>
</dbReference>
<evidence type="ECO:0000256" key="10">
    <source>
        <dbReference type="HAMAP-Rule" id="MF_01020"/>
    </source>
</evidence>
<evidence type="ECO:0000256" key="1">
    <source>
        <dbReference type="ARBA" id="ARBA00001460"/>
    </source>
</evidence>
<evidence type="ECO:0000256" key="11">
    <source>
        <dbReference type="SAM" id="Coils"/>
    </source>
</evidence>
<dbReference type="SUPFAM" id="SSF101386">
    <property type="entry name" value="all-alpha NTP pyrophosphatases"/>
    <property type="match status" value="1"/>
</dbReference>
<proteinExistence type="inferred from homology"/>
<dbReference type="AlphaFoldDB" id="A0A173ZWZ9"/>
<dbReference type="PANTHER" id="PTHR42945">
    <property type="entry name" value="HISTIDINE BIOSYNTHESIS BIFUNCTIONAL PROTEIN"/>
    <property type="match status" value="1"/>
</dbReference>
<dbReference type="InterPro" id="IPR021130">
    <property type="entry name" value="PRib-ATP_PPHydrolase-like"/>
</dbReference>
<dbReference type="FunFam" id="1.10.287.1080:FF:000002">
    <property type="entry name" value="Histidine biosynthesis bifunctional protein HisIE"/>
    <property type="match status" value="1"/>
</dbReference>
<evidence type="ECO:0000256" key="5">
    <source>
        <dbReference type="ARBA" id="ARBA00022605"/>
    </source>
</evidence>